<gene>
    <name evidence="1" type="ORF">BECKDK2373C_GA0170839_100960</name>
</gene>
<proteinExistence type="predicted"/>
<sequence length="30" mass="3237">MTFLPQLQTATGQVNHQETTGYFLVGGEAP</sequence>
<organism evidence="1">
    <name type="scientific">Candidatus Kentrum sp. DK</name>
    <dbReference type="NCBI Taxonomy" id="2126562"/>
    <lineage>
        <taxon>Bacteria</taxon>
        <taxon>Pseudomonadati</taxon>
        <taxon>Pseudomonadota</taxon>
        <taxon>Gammaproteobacteria</taxon>
        <taxon>Candidatus Kentrum</taxon>
    </lineage>
</organism>
<reference evidence="1" key="1">
    <citation type="submission" date="2019-02" db="EMBL/GenBank/DDBJ databases">
        <authorList>
            <person name="Gruber-Vodicka R. H."/>
            <person name="Seah K. B. B."/>
        </authorList>
    </citation>
    <scope>NUCLEOTIDE SEQUENCE</scope>
    <source>
        <strain evidence="1">BECK_DK161</strain>
    </source>
</reference>
<dbReference type="AlphaFoldDB" id="A0A450RZT3"/>
<protein>
    <submittedName>
        <fullName evidence="1">Uncharacterized protein</fullName>
    </submittedName>
</protein>
<name>A0A450RZT3_9GAMM</name>
<dbReference type="EMBL" id="CAADEY010000009">
    <property type="protein sequence ID" value="VFJ44837.1"/>
    <property type="molecule type" value="Genomic_DNA"/>
</dbReference>
<evidence type="ECO:0000313" key="1">
    <source>
        <dbReference type="EMBL" id="VFJ44837.1"/>
    </source>
</evidence>
<accession>A0A450RZT3</accession>